<reference evidence="10 11" key="1">
    <citation type="submission" date="2023-02" db="EMBL/GenBank/DDBJ databases">
        <title>Streptomyces sp. SCA4-21 with antifungal activity against Fusarium oxysporum f. sp. cubense, Streptomyces sp. SCA2-17 with antifungal activity against Fusarium oxysporum f. sp. cubense.</title>
        <authorList>
            <person name="Qi D."/>
        </authorList>
    </citation>
    <scope>NUCLEOTIDE SEQUENCE [LARGE SCALE GENOMIC DNA]</scope>
    <source>
        <strain evidence="10 11">SCA4-21</strain>
    </source>
</reference>
<dbReference type="PANTHER" id="PTHR43775:SF37">
    <property type="entry name" value="SI:DKEY-61P9.11"/>
    <property type="match status" value="1"/>
</dbReference>
<keyword evidence="3" id="KW-0597">Phosphoprotein</keyword>
<dbReference type="Gene3D" id="3.40.366.10">
    <property type="entry name" value="Malonyl-Coenzyme A Acyl Carrier Protein, domain 2"/>
    <property type="match status" value="1"/>
</dbReference>
<dbReference type="PROSITE" id="PS00606">
    <property type="entry name" value="KS3_1"/>
    <property type="match status" value="1"/>
</dbReference>
<dbReference type="SUPFAM" id="SSF53901">
    <property type="entry name" value="Thiolase-like"/>
    <property type="match status" value="1"/>
</dbReference>
<name>A0ABY9UVU9_9ACTN</name>
<dbReference type="InterPro" id="IPR018201">
    <property type="entry name" value="Ketoacyl_synth_AS"/>
</dbReference>
<keyword evidence="6" id="KW-0012">Acyltransferase</keyword>
<evidence type="ECO:0000256" key="5">
    <source>
        <dbReference type="ARBA" id="ARBA00023194"/>
    </source>
</evidence>
<feature type="domain" description="Ketosynthase family 3 (KS3)" evidence="9">
    <location>
        <begin position="37"/>
        <end position="456"/>
    </location>
</feature>
<dbReference type="InterPro" id="IPR020841">
    <property type="entry name" value="PKS_Beta-ketoAc_synthase_dom"/>
</dbReference>
<keyword evidence="5" id="KW-0045">Antibiotic biosynthesis</keyword>
<dbReference type="InterPro" id="IPR006162">
    <property type="entry name" value="Ppantetheine_attach_site"/>
</dbReference>
<sequence>MSDHQDIEATYRSRLLKAATALREMEKRIERLQRRDSEPVAVIGMGCRFPGGADRPESYWRMLSEGTDPVSARPARSPADGEAAGAPLPGAEWGAFIPDTDTFDAAFFGISPREAAQMDPQQRLLLEVAWEALEDAGTVPQQLAGSDTGVFMGMSTNDYLLLSNEAGARDGYTGTGTTHCFGPGRLSYVLGLRGPSMAIDTACSSSLVAIHLAMRSLRSKESSLALAGGVNLILTDTTTEMVADLQALSPDGRCRTFDAQAGGFVRGEGCGVVVLKRLSDALAARDRVLAVLHGSAVNSDGRSVGLTAPNLAAQREVLRTALADARISACDISYVETHGTGTPLGDPIEVQALADVLGAPRPDGSRCVLGAVKSNIGHLEAAAGIAGLIKAILALHHQEIPGNLHFNTLNPRISLTGTPLEIPTGSVPWPAGGRPRLAGVSSFGMSGTNAHLILGEPPEAEPAEDATDTIPAGQRWAPGSPVLLPLSARTPEALTDLTQAYADTLAQTADSDLRSLACTAATRRQHHPHRLAVVGTTATELADALRTAVTTAPAAATSPTLTFVFSGQGTQWAGMTAELRSSEAAFAAALAECDRLIAQHAPISVLEELDAPARLHLTDIAQPAIFAVQVALAALLASWGVEPDAVIGHSVGEIAAAHLSGALDLPEAARLAVLRGRAMAQGHGRGAMTAVALGPEEAAAELPAMDTGVVVAAVNDDHSVVLSGDADELAAVVAHLQQRGVRCRALDVDYAFHSPQMAPMAEQFAHDLGHVTTQPGSRPLYSAVHGKRCTGEELTAAYWADNIRQPVLFAEAVRAAGTDGHTVFLEVTPHSVLSGHLKNLQPQATVIPTLRRNRPEVPAMLTALGALHTSGCPVDFAALYPERPRPVTLPTYPWQRRRHWLHTPPASTTATAAARHPLLGTRLDIAGTWAVFETRWAAVDEPLIRKAVQAAAEAAWDAGPVRIEDFTIQGTPPAPGRVQLVVSGSPQDGAVVTVHGRGDDGRWTPCATARAQARPAGASWPQELLALPADQREDAIALAVRTDTATVLQLPSPSEVGDDQPLMDLGMDSLMTVQLRHELAARTGWALPSTLAFDHPTPRAIARYLMDVLDAGGIQEDTP</sequence>
<feature type="domain" description="Carrier" evidence="8">
    <location>
        <begin position="1034"/>
        <end position="1109"/>
    </location>
</feature>
<dbReference type="Pfam" id="PF02801">
    <property type="entry name" value="Ketoacyl-synt_C"/>
    <property type="match status" value="1"/>
</dbReference>
<dbReference type="SMART" id="SM00825">
    <property type="entry name" value="PKS_KS"/>
    <property type="match status" value="1"/>
</dbReference>
<comment type="pathway">
    <text evidence="1">Antibiotic biosynthesis.</text>
</comment>
<dbReference type="InterPro" id="IPR050091">
    <property type="entry name" value="PKS_NRPS_Biosynth_Enz"/>
</dbReference>
<dbReference type="SUPFAM" id="SSF52151">
    <property type="entry name" value="FabD/lysophospholipase-like"/>
    <property type="match status" value="1"/>
</dbReference>
<dbReference type="SMART" id="SM01294">
    <property type="entry name" value="PKS_PP_betabranch"/>
    <property type="match status" value="1"/>
</dbReference>
<dbReference type="Gene3D" id="3.40.47.10">
    <property type="match status" value="1"/>
</dbReference>
<dbReference type="PANTHER" id="PTHR43775">
    <property type="entry name" value="FATTY ACID SYNTHASE"/>
    <property type="match status" value="1"/>
</dbReference>
<dbReference type="InterPro" id="IPR036736">
    <property type="entry name" value="ACP-like_sf"/>
</dbReference>
<organism evidence="10 11">
    <name type="scientific">Streptomyces luomodiensis</name>
    <dbReference type="NCBI Taxonomy" id="3026192"/>
    <lineage>
        <taxon>Bacteria</taxon>
        <taxon>Bacillati</taxon>
        <taxon>Actinomycetota</taxon>
        <taxon>Actinomycetes</taxon>
        <taxon>Kitasatosporales</taxon>
        <taxon>Streptomycetaceae</taxon>
        <taxon>Streptomyces</taxon>
    </lineage>
</organism>
<evidence type="ECO:0000256" key="3">
    <source>
        <dbReference type="ARBA" id="ARBA00022553"/>
    </source>
</evidence>
<gene>
    <name evidence="10" type="ORF">PS467_01200</name>
</gene>
<protein>
    <submittedName>
        <fullName evidence="10">Beta-ketoacyl synthase N-terminal-like domain-containing protein</fullName>
    </submittedName>
</protein>
<keyword evidence="11" id="KW-1185">Reference proteome</keyword>
<dbReference type="InterPro" id="IPR009081">
    <property type="entry name" value="PP-bd_ACP"/>
</dbReference>
<dbReference type="InterPro" id="IPR016039">
    <property type="entry name" value="Thiolase-like"/>
</dbReference>
<dbReference type="Pfam" id="PF00109">
    <property type="entry name" value="ketoacyl-synt"/>
    <property type="match status" value="1"/>
</dbReference>
<dbReference type="Pfam" id="PF16197">
    <property type="entry name" value="KAsynt_C_assoc"/>
    <property type="match status" value="1"/>
</dbReference>
<keyword evidence="4" id="KW-0808">Transferase</keyword>
<dbReference type="Gene3D" id="1.10.1200.10">
    <property type="entry name" value="ACP-like"/>
    <property type="match status" value="1"/>
</dbReference>
<feature type="region of interest" description="Disordered" evidence="7">
    <location>
        <begin position="66"/>
        <end position="85"/>
    </location>
</feature>
<evidence type="ECO:0000256" key="4">
    <source>
        <dbReference type="ARBA" id="ARBA00022679"/>
    </source>
</evidence>
<evidence type="ECO:0000313" key="11">
    <source>
        <dbReference type="Proteomes" id="UP001305606"/>
    </source>
</evidence>
<evidence type="ECO:0000313" key="10">
    <source>
        <dbReference type="EMBL" id="WNE94029.1"/>
    </source>
</evidence>
<dbReference type="EMBL" id="CP117522">
    <property type="protein sequence ID" value="WNE94029.1"/>
    <property type="molecule type" value="Genomic_DNA"/>
</dbReference>
<dbReference type="InterPro" id="IPR020806">
    <property type="entry name" value="PKS_PP-bd"/>
</dbReference>
<dbReference type="Pfam" id="PF00698">
    <property type="entry name" value="Acyl_transf_1"/>
    <property type="match status" value="1"/>
</dbReference>
<proteinExistence type="predicted"/>
<dbReference type="InterPro" id="IPR014043">
    <property type="entry name" value="Acyl_transferase_dom"/>
</dbReference>
<dbReference type="RefSeq" id="WP_311033521.1">
    <property type="nucleotide sequence ID" value="NZ_CP117522.1"/>
</dbReference>
<evidence type="ECO:0000256" key="1">
    <source>
        <dbReference type="ARBA" id="ARBA00004792"/>
    </source>
</evidence>
<dbReference type="PROSITE" id="PS50075">
    <property type="entry name" value="CARRIER"/>
    <property type="match status" value="1"/>
</dbReference>
<dbReference type="Pfam" id="PF00550">
    <property type="entry name" value="PP-binding"/>
    <property type="match status" value="1"/>
</dbReference>
<dbReference type="SUPFAM" id="SSF47336">
    <property type="entry name" value="ACP-like"/>
    <property type="match status" value="1"/>
</dbReference>
<dbReference type="PROSITE" id="PS00012">
    <property type="entry name" value="PHOSPHOPANTETHEINE"/>
    <property type="match status" value="1"/>
</dbReference>
<dbReference type="InterPro" id="IPR016035">
    <property type="entry name" value="Acyl_Trfase/lysoPLipase"/>
</dbReference>
<dbReference type="InterPro" id="IPR014030">
    <property type="entry name" value="Ketoacyl_synth_N"/>
</dbReference>
<dbReference type="InterPro" id="IPR032821">
    <property type="entry name" value="PKS_assoc"/>
</dbReference>
<dbReference type="InterPro" id="IPR014031">
    <property type="entry name" value="Ketoacyl_synth_C"/>
</dbReference>
<dbReference type="CDD" id="cd00833">
    <property type="entry name" value="PKS"/>
    <property type="match status" value="1"/>
</dbReference>
<dbReference type="SUPFAM" id="SSF55048">
    <property type="entry name" value="Probable ACP-binding domain of malonyl-CoA ACP transacylase"/>
    <property type="match status" value="1"/>
</dbReference>
<dbReference type="SMART" id="SM00826">
    <property type="entry name" value="PKS_DH"/>
    <property type="match status" value="1"/>
</dbReference>
<evidence type="ECO:0000256" key="6">
    <source>
        <dbReference type="ARBA" id="ARBA00023315"/>
    </source>
</evidence>
<dbReference type="Proteomes" id="UP001305606">
    <property type="component" value="Chromosome"/>
</dbReference>
<dbReference type="InterPro" id="IPR016036">
    <property type="entry name" value="Malonyl_transacylase_ACP-bd"/>
</dbReference>
<dbReference type="PROSITE" id="PS52004">
    <property type="entry name" value="KS3_2"/>
    <property type="match status" value="1"/>
</dbReference>
<keyword evidence="2" id="KW-0596">Phosphopantetheine</keyword>
<dbReference type="Gene3D" id="3.30.70.3290">
    <property type="match status" value="1"/>
</dbReference>
<accession>A0ABY9UVU9</accession>
<evidence type="ECO:0000259" key="9">
    <source>
        <dbReference type="PROSITE" id="PS52004"/>
    </source>
</evidence>
<evidence type="ECO:0000259" key="8">
    <source>
        <dbReference type="PROSITE" id="PS50075"/>
    </source>
</evidence>
<dbReference type="InterPro" id="IPR001227">
    <property type="entry name" value="Ac_transferase_dom_sf"/>
</dbReference>
<evidence type="ECO:0000256" key="2">
    <source>
        <dbReference type="ARBA" id="ARBA00022450"/>
    </source>
</evidence>
<dbReference type="InterPro" id="IPR020807">
    <property type="entry name" value="PKS_DH"/>
</dbReference>
<dbReference type="SMART" id="SM00827">
    <property type="entry name" value="PKS_AT"/>
    <property type="match status" value="1"/>
</dbReference>
<dbReference type="SMART" id="SM00823">
    <property type="entry name" value="PKS_PP"/>
    <property type="match status" value="1"/>
</dbReference>
<evidence type="ECO:0000256" key="7">
    <source>
        <dbReference type="SAM" id="MobiDB-lite"/>
    </source>
</evidence>